<evidence type="ECO:0000313" key="1">
    <source>
        <dbReference type="EMBL" id="KAJ1367462.1"/>
    </source>
</evidence>
<proteinExistence type="predicted"/>
<dbReference type="AlphaFoldDB" id="A0AAD5WES2"/>
<organism evidence="1 2">
    <name type="scientific">Parelaphostrongylus tenuis</name>
    <name type="common">Meningeal worm</name>
    <dbReference type="NCBI Taxonomy" id="148309"/>
    <lineage>
        <taxon>Eukaryota</taxon>
        <taxon>Metazoa</taxon>
        <taxon>Ecdysozoa</taxon>
        <taxon>Nematoda</taxon>
        <taxon>Chromadorea</taxon>
        <taxon>Rhabditida</taxon>
        <taxon>Rhabditina</taxon>
        <taxon>Rhabditomorpha</taxon>
        <taxon>Strongyloidea</taxon>
        <taxon>Metastrongylidae</taxon>
        <taxon>Parelaphostrongylus</taxon>
    </lineage>
</organism>
<name>A0AAD5WES2_PARTN</name>
<sequence>MLLAMFSKFGYKFIRGNSSAENDFFLTKVYHSSALNPYDKGRVAEKTVLMVAKPPKGASVGNGRVDHRHSSNGSCLWRRHGLAKILTYRFATNQEESDDNLYASAFLNQRNLQAICGQGSLMVNDCAGCIRNQGGQARR</sequence>
<dbReference type="EMBL" id="JAHQIW010005918">
    <property type="protein sequence ID" value="KAJ1367462.1"/>
    <property type="molecule type" value="Genomic_DNA"/>
</dbReference>
<evidence type="ECO:0000313" key="2">
    <source>
        <dbReference type="Proteomes" id="UP001196413"/>
    </source>
</evidence>
<reference evidence="1" key="1">
    <citation type="submission" date="2021-06" db="EMBL/GenBank/DDBJ databases">
        <title>Parelaphostrongylus tenuis whole genome reference sequence.</title>
        <authorList>
            <person name="Garwood T.J."/>
            <person name="Larsen P.A."/>
            <person name="Fountain-Jones N.M."/>
            <person name="Garbe J.R."/>
            <person name="Macchietto M.G."/>
            <person name="Kania S.A."/>
            <person name="Gerhold R.W."/>
            <person name="Richards J.E."/>
            <person name="Wolf T.M."/>
        </authorList>
    </citation>
    <scope>NUCLEOTIDE SEQUENCE</scope>
    <source>
        <strain evidence="1">MNPRO001-30</strain>
        <tissue evidence="1">Meninges</tissue>
    </source>
</reference>
<gene>
    <name evidence="1" type="ORF">KIN20_028376</name>
</gene>
<comment type="caution">
    <text evidence="1">The sequence shown here is derived from an EMBL/GenBank/DDBJ whole genome shotgun (WGS) entry which is preliminary data.</text>
</comment>
<protein>
    <submittedName>
        <fullName evidence="1">Uncharacterized protein</fullName>
    </submittedName>
</protein>
<accession>A0AAD5WES2</accession>
<keyword evidence="2" id="KW-1185">Reference proteome</keyword>
<dbReference type="Proteomes" id="UP001196413">
    <property type="component" value="Unassembled WGS sequence"/>
</dbReference>